<dbReference type="InterPro" id="IPR027417">
    <property type="entry name" value="P-loop_NTPase"/>
</dbReference>
<dbReference type="SUPFAM" id="SSF52540">
    <property type="entry name" value="P-loop containing nucleoside triphosphate hydrolases"/>
    <property type="match status" value="1"/>
</dbReference>
<gene>
    <name evidence="7" type="ORF">DLM65_14275</name>
    <name evidence="6" type="ORF">JF886_05585</name>
</gene>
<evidence type="ECO:0000259" key="5">
    <source>
        <dbReference type="SMART" id="SM00382"/>
    </source>
</evidence>
<dbReference type="Gene3D" id="3.40.50.300">
    <property type="entry name" value="P-loop containing nucleotide triphosphate hydrolases"/>
    <property type="match status" value="1"/>
</dbReference>
<dbReference type="PANTHER" id="PTHR32039">
    <property type="entry name" value="MAGNESIUM-CHELATASE SUBUNIT CHLI"/>
    <property type="match status" value="1"/>
</dbReference>
<evidence type="ECO:0000313" key="7">
    <source>
        <dbReference type="EMBL" id="PZR77999.1"/>
    </source>
</evidence>
<dbReference type="InterPro" id="IPR041628">
    <property type="entry name" value="ChlI/MoxR_AAA_lid"/>
</dbReference>
<dbReference type="CDD" id="cd00009">
    <property type="entry name" value="AAA"/>
    <property type="match status" value="1"/>
</dbReference>
<evidence type="ECO:0000256" key="2">
    <source>
        <dbReference type="ARBA" id="ARBA00022741"/>
    </source>
</evidence>
<evidence type="ECO:0000256" key="4">
    <source>
        <dbReference type="ARBA" id="ARBA00030759"/>
    </source>
</evidence>
<evidence type="ECO:0000313" key="9">
    <source>
        <dbReference type="Proteomes" id="UP000606991"/>
    </source>
</evidence>
<dbReference type="InterPro" id="IPR000523">
    <property type="entry name" value="Mg_chelatse_chII-like_cat_dom"/>
</dbReference>
<dbReference type="EMBL" id="QHBU01000274">
    <property type="protein sequence ID" value="PZR77999.1"/>
    <property type="molecule type" value="Genomic_DNA"/>
</dbReference>
<feature type="domain" description="AAA+ ATPase" evidence="5">
    <location>
        <begin position="31"/>
        <end position="213"/>
    </location>
</feature>
<evidence type="ECO:0000313" key="6">
    <source>
        <dbReference type="EMBL" id="MBJ7594327.1"/>
    </source>
</evidence>
<dbReference type="Pfam" id="PF17863">
    <property type="entry name" value="AAA_lid_2"/>
    <property type="match status" value="1"/>
</dbReference>
<accession>A0A2W5YYE7</accession>
<dbReference type="InterPro" id="IPR003593">
    <property type="entry name" value="AAA+_ATPase"/>
</dbReference>
<organism evidence="7 8">
    <name type="scientific">Candidatus Aeolococcus gillhamiae</name>
    <dbReference type="NCBI Taxonomy" id="3127015"/>
    <lineage>
        <taxon>Bacteria</taxon>
        <taxon>Bacillati</taxon>
        <taxon>Candidatus Dormiibacterota</taxon>
        <taxon>Candidatus Dormibacteria</taxon>
        <taxon>Candidatus Aeolococcales</taxon>
        <taxon>Candidatus Aeolococcaceae</taxon>
        <taxon>Candidatus Aeolococcus</taxon>
    </lineage>
</organism>
<comment type="similarity">
    <text evidence="1">Belongs to the Mg-chelatase subunits D/I family.</text>
</comment>
<dbReference type="AlphaFoldDB" id="A0A2W5YYE7"/>
<dbReference type="Pfam" id="PF01078">
    <property type="entry name" value="Mg_chelatase"/>
    <property type="match status" value="1"/>
</dbReference>
<dbReference type="SMART" id="SM00382">
    <property type="entry name" value="AAA"/>
    <property type="match status" value="1"/>
</dbReference>
<accession>A0A934JSQ8</accession>
<dbReference type="Gene3D" id="1.10.8.80">
    <property type="entry name" value="Magnesium chelatase subunit I, C-Terminal domain"/>
    <property type="match status" value="1"/>
</dbReference>
<evidence type="ECO:0000256" key="3">
    <source>
        <dbReference type="ARBA" id="ARBA00022840"/>
    </source>
</evidence>
<dbReference type="Proteomes" id="UP000606991">
    <property type="component" value="Unassembled WGS sequence"/>
</dbReference>
<dbReference type="Proteomes" id="UP000248724">
    <property type="component" value="Unassembled WGS sequence"/>
</dbReference>
<keyword evidence="3" id="KW-0067">ATP-binding</keyword>
<dbReference type="PANTHER" id="PTHR32039:SF9">
    <property type="entry name" value="MAGNESIUM-CHELATASE SUBUNIT CHLI-2, CHLOROPLASTIC"/>
    <property type="match status" value="1"/>
</dbReference>
<dbReference type="RefSeq" id="WP_337310423.1">
    <property type="nucleotide sequence ID" value="NZ_JAEKNS010000063.1"/>
</dbReference>
<protein>
    <recommendedName>
        <fullName evidence="4">Mg-protoporphyrin IX chelatase</fullName>
    </recommendedName>
</protein>
<reference evidence="7 8" key="1">
    <citation type="journal article" date="2017" name="Nature">
        <title>Atmospheric trace gases support primary production in Antarctic desert surface soil.</title>
        <authorList>
            <person name="Ji M."/>
            <person name="Greening C."/>
            <person name="Vanwonterghem I."/>
            <person name="Carere C.R."/>
            <person name="Bay S.K."/>
            <person name="Steen J.A."/>
            <person name="Montgomery K."/>
            <person name="Lines T."/>
            <person name="Beardall J."/>
            <person name="van Dorst J."/>
            <person name="Snape I."/>
            <person name="Stott M.B."/>
            <person name="Hugenholtz P."/>
            <person name="Ferrari B.C."/>
        </authorList>
    </citation>
    <scope>NUCLEOTIDE SEQUENCE [LARGE SCALE GENOMIC DNA]</scope>
    <source>
        <strain evidence="7">RRmetagenome_bin12</strain>
    </source>
</reference>
<sequence>MQVGRSVFPFTAIVGQEPMREALVLNAINPAIGGVLIRGEKGTAKSTAVRALARLLPEQDVVVGCQFGCPPDPGEQQCLDCSTRSAAGEELPRKLRQMRVVELPINASEDRVVGSIDIEAAIKTGEKRFEPGVLAEANRNILYVDEVNLLDDHIVDVLLDAAAMGLNTVEREGVSVSHPARFILVGTMNPEEGDLRPQLLDRFGLCVDVTGIHDVAQRVEIVERREEFEEDPEAFAQRFDSQENAEAQRIARAIRTLPDVEIDRDILVGIAALGIELEVDGHRADIVTRKSAQALAAYENRDRATAADVERVAPAVLAHRVKPSVAGTKRNVDLGEVMRRAVGREEA</sequence>
<reference evidence="7" key="2">
    <citation type="submission" date="2018-05" db="EMBL/GenBank/DDBJ databases">
        <authorList>
            <person name="Ferrari B."/>
        </authorList>
    </citation>
    <scope>NUCLEOTIDE SEQUENCE</scope>
    <source>
        <strain evidence="7">RRmetagenome_bin12</strain>
    </source>
</reference>
<keyword evidence="2" id="KW-0547">Nucleotide-binding</keyword>
<evidence type="ECO:0000313" key="8">
    <source>
        <dbReference type="Proteomes" id="UP000248724"/>
    </source>
</evidence>
<proteinExistence type="inferred from homology"/>
<evidence type="ECO:0000256" key="1">
    <source>
        <dbReference type="ARBA" id="ARBA00005799"/>
    </source>
</evidence>
<dbReference type="GO" id="GO:0005524">
    <property type="term" value="F:ATP binding"/>
    <property type="evidence" value="ECO:0007669"/>
    <property type="project" value="UniProtKB-KW"/>
</dbReference>
<name>A0A2W5YYE7_9BACT</name>
<comment type="caution">
    <text evidence="7">The sequence shown here is derived from an EMBL/GenBank/DDBJ whole genome shotgun (WGS) entry which is preliminary data.</text>
</comment>
<reference evidence="6 9" key="3">
    <citation type="submission" date="2020-10" db="EMBL/GenBank/DDBJ databases">
        <title>Ca. Dormibacterota MAGs.</title>
        <authorList>
            <person name="Montgomery K."/>
        </authorList>
    </citation>
    <scope>NUCLEOTIDE SEQUENCE [LARGE SCALE GENOMIC DNA]</scope>
    <source>
        <strain evidence="6">SC8812_S17_18</strain>
    </source>
</reference>
<dbReference type="EMBL" id="JAEKNS010000063">
    <property type="protein sequence ID" value="MBJ7594327.1"/>
    <property type="molecule type" value="Genomic_DNA"/>
</dbReference>
<dbReference type="InterPro" id="IPR045006">
    <property type="entry name" value="CHLI-like"/>
</dbReference>